<name>A0A9Q0DBR3_9TELE</name>
<gene>
    <name evidence="2" type="ORF">NHX12_014312</name>
</gene>
<proteinExistence type="predicted"/>
<accession>A0A9Q0DBR3</accession>
<evidence type="ECO:0000313" key="3">
    <source>
        <dbReference type="Proteomes" id="UP001148018"/>
    </source>
</evidence>
<protein>
    <submittedName>
        <fullName evidence="2">Uncharacterized protein</fullName>
    </submittedName>
</protein>
<keyword evidence="3" id="KW-1185">Reference proteome</keyword>
<dbReference type="Proteomes" id="UP001148018">
    <property type="component" value="Unassembled WGS sequence"/>
</dbReference>
<feature type="region of interest" description="Disordered" evidence="1">
    <location>
        <begin position="104"/>
        <end position="131"/>
    </location>
</feature>
<organism evidence="2 3">
    <name type="scientific">Muraenolepis orangiensis</name>
    <name type="common">Patagonian moray cod</name>
    <dbReference type="NCBI Taxonomy" id="630683"/>
    <lineage>
        <taxon>Eukaryota</taxon>
        <taxon>Metazoa</taxon>
        <taxon>Chordata</taxon>
        <taxon>Craniata</taxon>
        <taxon>Vertebrata</taxon>
        <taxon>Euteleostomi</taxon>
        <taxon>Actinopterygii</taxon>
        <taxon>Neopterygii</taxon>
        <taxon>Teleostei</taxon>
        <taxon>Neoteleostei</taxon>
        <taxon>Acanthomorphata</taxon>
        <taxon>Zeiogadaria</taxon>
        <taxon>Gadariae</taxon>
        <taxon>Gadiformes</taxon>
        <taxon>Muraenolepidoidei</taxon>
        <taxon>Muraenolepididae</taxon>
        <taxon>Muraenolepis</taxon>
    </lineage>
</organism>
<dbReference type="EMBL" id="JANIIK010000118">
    <property type="protein sequence ID" value="KAJ3585593.1"/>
    <property type="molecule type" value="Genomic_DNA"/>
</dbReference>
<reference evidence="2" key="1">
    <citation type="submission" date="2022-07" db="EMBL/GenBank/DDBJ databases">
        <title>Chromosome-level genome of Muraenolepis orangiensis.</title>
        <authorList>
            <person name="Kim J."/>
        </authorList>
    </citation>
    <scope>NUCLEOTIDE SEQUENCE</scope>
    <source>
        <strain evidence="2">KU_S4_2022</strain>
        <tissue evidence="2">Muscle</tissue>
    </source>
</reference>
<sequence>MSFGSTMLTLPSHEGRLGGGGLPRCCHKRHGPLFSEHMGAGKPDAPHCFPRSSWPCSSSVQPTPPPPPPPSLPFPPSVFYSFPYAPPPEGGIGACPRVVDASHNHSERVATPTSPSLSAPLPRNTDSSSGLAAAPPLRLLCLVVVEVVEVEEEVGICKPHQVKLKESVGRTIWIYLR</sequence>
<feature type="region of interest" description="Disordered" evidence="1">
    <location>
        <begin position="1"/>
        <end position="20"/>
    </location>
</feature>
<feature type="compositionally biased region" description="Low complexity" evidence="1">
    <location>
        <begin position="110"/>
        <end position="122"/>
    </location>
</feature>
<dbReference type="AlphaFoldDB" id="A0A9Q0DBR3"/>
<comment type="caution">
    <text evidence="2">The sequence shown here is derived from an EMBL/GenBank/DDBJ whole genome shotgun (WGS) entry which is preliminary data.</text>
</comment>
<evidence type="ECO:0000313" key="2">
    <source>
        <dbReference type="EMBL" id="KAJ3585593.1"/>
    </source>
</evidence>
<evidence type="ECO:0000256" key="1">
    <source>
        <dbReference type="SAM" id="MobiDB-lite"/>
    </source>
</evidence>